<reference evidence="3" key="1">
    <citation type="submission" date="2022-06" db="EMBL/GenBank/DDBJ databases">
        <authorList>
            <consortium name="SYNGENTA / RWTH Aachen University"/>
        </authorList>
    </citation>
    <scope>NUCLEOTIDE SEQUENCE</scope>
</reference>
<gene>
    <name evidence="3" type="ORF">PPACK8108_LOCUS19344</name>
</gene>
<proteinExistence type="predicted"/>
<dbReference type="GO" id="GO:0016020">
    <property type="term" value="C:membrane"/>
    <property type="evidence" value="ECO:0007669"/>
    <property type="project" value="TreeGrafter"/>
</dbReference>
<dbReference type="GO" id="GO:0055070">
    <property type="term" value="P:copper ion homeostasis"/>
    <property type="evidence" value="ECO:0007669"/>
    <property type="project" value="TreeGrafter"/>
</dbReference>
<dbReference type="SUPFAM" id="SSF56784">
    <property type="entry name" value="HAD-like"/>
    <property type="match status" value="1"/>
</dbReference>
<comment type="caution">
    <text evidence="3">The sequence shown here is derived from an EMBL/GenBank/DDBJ whole genome shotgun (WGS) entry which is preliminary data.</text>
</comment>
<dbReference type="GO" id="GO:0005507">
    <property type="term" value="F:copper ion binding"/>
    <property type="evidence" value="ECO:0007669"/>
    <property type="project" value="TreeGrafter"/>
</dbReference>
<accession>A0AAV0BE92</accession>
<dbReference type="Proteomes" id="UP001153365">
    <property type="component" value="Unassembled WGS sequence"/>
</dbReference>
<evidence type="ECO:0000313" key="4">
    <source>
        <dbReference type="Proteomes" id="UP001153365"/>
    </source>
</evidence>
<evidence type="ECO:0000313" key="3">
    <source>
        <dbReference type="EMBL" id="CAH7684905.1"/>
    </source>
</evidence>
<dbReference type="GO" id="GO:0043682">
    <property type="term" value="F:P-type divalent copper transporter activity"/>
    <property type="evidence" value="ECO:0007669"/>
    <property type="project" value="TreeGrafter"/>
</dbReference>
<keyword evidence="1" id="KW-1278">Translocase</keyword>
<organism evidence="3 4">
    <name type="scientific">Phakopsora pachyrhizi</name>
    <name type="common">Asian soybean rust disease fungus</name>
    <dbReference type="NCBI Taxonomy" id="170000"/>
    <lineage>
        <taxon>Eukaryota</taxon>
        <taxon>Fungi</taxon>
        <taxon>Dikarya</taxon>
        <taxon>Basidiomycota</taxon>
        <taxon>Pucciniomycotina</taxon>
        <taxon>Pucciniomycetes</taxon>
        <taxon>Pucciniales</taxon>
        <taxon>Phakopsoraceae</taxon>
        <taxon>Phakopsora</taxon>
    </lineage>
</organism>
<sequence length="198" mass="22068">MEETGDQERTARAIGRLVGIDDQDVYSGVSPDGKRMIVEELQSQQIGLPGDSNQLSKANHTGKSFRQDCRRCRIAMVGDGIDDFPALATSDLGIAMSSGTDIAMEAADIILMRSNLLDIVAAIHLSRTVFRPIRLNFLFFLPWGIHLHPMMAGAAMACSSVLVVCSSLTLKWWKKPRYTIMRDKLEEERLEREELGED</sequence>
<keyword evidence="2" id="KW-0472">Membrane</keyword>
<protein>
    <submittedName>
        <fullName evidence="3">HAD-like domain-containing protein</fullName>
    </submittedName>
</protein>
<name>A0AAV0BE92_PHAPC</name>
<evidence type="ECO:0000256" key="2">
    <source>
        <dbReference type="SAM" id="Phobius"/>
    </source>
</evidence>
<keyword evidence="4" id="KW-1185">Reference proteome</keyword>
<dbReference type="EMBL" id="CALTRL010005691">
    <property type="protein sequence ID" value="CAH7684905.1"/>
    <property type="molecule type" value="Genomic_DNA"/>
</dbReference>
<evidence type="ECO:0000256" key="1">
    <source>
        <dbReference type="ARBA" id="ARBA00022967"/>
    </source>
</evidence>
<dbReference type="InterPro" id="IPR036412">
    <property type="entry name" value="HAD-like_sf"/>
</dbReference>
<dbReference type="PANTHER" id="PTHR43520:SF8">
    <property type="entry name" value="P-TYPE CU(+) TRANSPORTER"/>
    <property type="match status" value="1"/>
</dbReference>
<dbReference type="PANTHER" id="PTHR43520">
    <property type="entry name" value="ATP7, ISOFORM B"/>
    <property type="match status" value="1"/>
</dbReference>
<keyword evidence="2" id="KW-1133">Transmembrane helix</keyword>
<feature type="transmembrane region" description="Helical" evidence="2">
    <location>
        <begin position="150"/>
        <end position="173"/>
    </location>
</feature>
<dbReference type="InterPro" id="IPR023214">
    <property type="entry name" value="HAD_sf"/>
</dbReference>
<keyword evidence="2" id="KW-0812">Transmembrane</keyword>
<dbReference type="AlphaFoldDB" id="A0AAV0BE92"/>
<dbReference type="Gene3D" id="3.40.50.1000">
    <property type="entry name" value="HAD superfamily/HAD-like"/>
    <property type="match status" value="1"/>
</dbReference>